<dbReference type="RefSeq" id="WP_345116800.1">
    <property type="nucleotide sequence ID" value="NZ_BAABIZ010000018.1"/>
</dbReference>
<organism evidence="8 9">
    <name type="scientific">Bartonella jaculi</name>
    <dbReference type="NCBI Taxonomy" id="686226"/>
    <lineage>
        <taxon>Bacteria</taxon>
        <taxon>Pseudomonadati</taxon>
        <taxon>Pseudomonadota</taxon>
        <taxon>Alphaproteobacteria</taxon>
        <taxon>Hyphomicrobiales</taxon>
        <taxon>Bartonellaceae</taxon>
        <taxon>Bartonella</taxon>
    </lineage>
</organism>
<evidence type="ECO:0000313" key="8">
    <source>
        <dbReference type="EMBL" id="GAA5109854.1"/>
    </source>
</evidence>
<evidence type="ECO:0000313" key="9">
    <source>
        <dbReference type="Proteomes" id="UP001500864"/>
    </source>
</evidence>
<feature type="transmembrane region" description="Helical" evidence="6">
    <location>
        <begin position="315"/>
        <end position="337"/>
    </location>
</feature>
<evidence type="ECO:0000256" key="2">
    <source>
        <dbReference type="ARBA" id="ARBA00022475"/>
    </source>
</evidence>
<protein>
    <submittedName>
        <fullName evidence="8">MFS transporter</fullName>
    </submittedName>
</protein>
<keyword evidence="5 6" id="KW-0472">Membrane</keyword>
<feature type="domain" description="Major facilitator superfamily (MFS) profile" evidence="7">
    <location>
        <begin position="17"/>
        <end position="403"/>
    </location>
</feature>
<dbReference type="PROSITE" id="PS50850">
    <property type="entry name" value="MFS"/>
    <property type="match status" value="1"/>
</dbReference>
<keyword evidence="4 6" id="KW-1133">Transmembrane helix</keyword>
<evidence type="ECO:0000256" key="1">
    <source>
        <dbReference type="ARBA" id="ARBA00004651"/>
    </source>
</evidence>
<evidence type="ECO:0000256" key="4">
    <source>
        <dbReference type="ARBA" id="ARBA00022989"/>
    </source>
</evidence>
<dbReference type="CDD" id="cd06173">
    <property type="entry name" value="MFS_MefA_like"/>
    <property type="match status" value="1"/>
</dbReference>
<dbReference type="Pfam" id="PF07690">
    <property type="entry name" value="MFS_1"/>
    <property type="match status" value="1"/>
</dbReference>
<feature type="transmembrane region" description="Helical" evidence="6">
    <location>
        <begin position="349"/>
        <end position="367"/>
    </location>
</feature>
<dbReference type="Proteomes" id="UP001500864">
    <property type="component" value="Unassembled WGS sequence"/>
</dbReference>
<feature type="transmembrane region" description="Helical" evidence="6">
    <location>
        <begin position="50"/>
        <end position="73"/>
    </location>
</feature>
<feature type="transmembrane region" description="Helical" evidence="6">
    <location>
        <begin position="379"/>
        <end position="398"/>
    </location>
</feature>
<feature type="transmembrane region" description="Helical" evidence="6">
    <location>
        <begin position="176"/>
        <end position="193"/>
    </location>
</feature>
<feature type="transmembrane region" description="Helical" evidence="6">
    <location>
        <begin position="150"/>
        <end position="170"/>
    </location>
</feature>
<dbReference type="PANTHER" id="PTHR23513:SF6">
    <property type="entry name" value="MAJOR FACILITATOR SUPERFAMILY ASSOCIATED DOMAIN-CONTAINING PROTEIN"/>
    <property type="match status" value="1"/>
</dbReference>
<evidence type="ECO:0000256" key="5">
    <source>
        <dbReference type="ARBA" id="ARBA00023136"/>
    </source>
</evidence>
<feature type="transmembrane region" description="Helical" evidence="6">
    <location>
        <begin position="292"/>
        <end position="309"/>
    </location>
</feature>
<sequence length="406" mass="45374">MFASNLKERVALFENRTFLYFTLSGLFAAFGNGLNYIALSWLAYNQTSSIRGVALLMFFFWMPSIIFAPILGVLADKYNRKMQIIISNLARGLVLVAWVILWQLGIEIELMVLSALLGIFISFYMPSAIPLIQSIVPEEQLVNANATIDMVYELGTIIGMGFSGFILAYAGTKGTLLTGGIFFILASLFNFAMKVPKNRRSKSQNQQNWWENYISSLRYFQQNPALFMPYMSQMIITTLLMTIPVILVPYTQEVLNADSKTFAIFEALYSAGVFIGALLSPFFCKVLSIRKTLALLLAVMAIGLAILSVNTHILIVFPVYFMIGFGLSSWALSISLSQLSSDPQYQGRLQASFNGISGCFILGGYLFMASDTNSISSQYIYFLQSIIAFVGILIVLFYKNENQEKQ</sequence>
<comment type="caution">
    <text evidence="8">The sequence shown here is derived from an EMBL/GenBank/DDBJ whole genome shotgun (WGS) entry which is preliminary data.</text>
</comment>
<dbReference type="InterPro" id="IPR036259">
    <property type="entry name" value="MFS_trans_sf"/>
</dbReference>
<dbReference type="InterPro" id="IPR020846">
    <property type="entry name" value="MFS_dom"/>
</dbReference>
<dbReference type="SUPFAM" id="SSF103473">
    <property type="entry name" value="MFS general substrate transporter"/>
    <property type="match status" value="1"/>
</dbReference>
<dbReference type="PANTHER" id="PTHR23513">
    <property type="entry name" value="INTEGRAL MEMBRANE EFFLUX PROTEIN-RELATED"/>
    <property type="match status" value="1"/>
</dbReference>
<feature type="transmembrane region" description="Helical" evidence="6">
    <location>
        <begin position="227"/>
        <end position="250"/>
    </location>
</feature>
<feature type="transmembrane region" description="Helical" evidence="6">
    <location>
        <begin position="20"/>
        <end position="44"/>
    </location>
</feature>
<name>A0ABP9N4Y2_9HYPH</name>
<accession>A0ABP9N4Y2</accession>
<keyword evidence="3 6" id="KW-0812">Transmembrane</keyword>
<proteinExistence type="predicted"/>
<dbReference type="EMBL" id="BAABIZ010000018">
    <property type="protein sequence ID" value="GAA5109854.1"/>
    <property type="molecule type" value="Genomic_DNA"/>
</dbReference>
<reference evidence="9" key="1">
    <citation type="journal article" date="2019" name="Int. J. Syst. Evol. Microbiol.">
        <title>The Global Catalogue of Microorganisms (GCM) 10K type strain sequencing project: providing services to taxonomists for standard genome sequencing and annotation.</title>
        <authorList>
            <consortium name="The Broad Institute Genomics Platform"/>
            <consortium name="The Broad Institute Genome Sequencing Center for Infectious Disease"/>
            <person name="Wu L."/>
            <person name="Ma J."/>
        </authorList>
    </citation>
    <scope>NUCLEOTIDE SEQUENCE [LARGE SCALE GENOMIC DNA]</scope>
    <source>
        <strain evidence="9">JCM 17712</strain>
    </source>
</reference>
<comment type="subcellular location">
    <subcellularLocation>
        <location evidence="1">Cell membrane</location>
        <topology evidence="1">Multi-pass membrane protein</topology>
    </subcellularLocation>
</comment>
<dbReference type="Gene3D" id="1.20.1250.20">
    <property type="entry name" value="MFS general substrate transporter like domains"/>
    <property type="match status" value="2"/>
</dbReference>
<evidence type="ECO:0000259" key="7">
    <source>
        <dbReference type="PROSITE" id="PS50850"/>
    </source>
</evidence>
<feature type="transmembrane region" description="Helical" evidence="6">
    <location>
        <begin position="85"/>
        <end position="104"/>
    </location>
</feature>
<gene>
    <name evidence="8" type="ORF">GCM10023261_13130</name>
</gene>
<feature type="transmembrane region" description="Helical" evidence="6">
    <location>
        <begin position="110"/>
        <end position="129"/>
    </location>
</feature>
<keyword evidence="2" id="KW-1003">Cell membrane</keyword>
<evidence type="ECO:0000256" key="3">
    <source>
        <dbReference type="ARBA" id="ARBA00022692"/>
    </source>
</evidence>
<dbReference type="InterPro" id="IPR011701">
    <property type="entry name" value="MFS"/>
</dbReference>
<evidence type="ECO:0000256" key="6">
    <source>
        <dbReference type="SAM" id="Phobius"/>
    </source>
</evidence>
<feature type="transmembrane region" description="Helical" evidence="6">
    <location>
        <begin position="262"/>
        <end position="280"/>
    </location>
</feature>
<keyword evidence="9" id="KW-1185">Reference proteome</keyword>